<dbReference type="SUPFAM" id="SSF51735">
    <property type="entry name" value="NAD(P)-binding Rossmann-fold domains"/>
    <property type="match status" value="1"/>
</dbReference>
<name>A0A2I0A6C5_9ASPA</name>
<sequence length="325" mass="36452">MQNKSKVCVTGASGFLASRLIKRLLESGYHVTGTVRDPENYMKTAHLWKLEGAKDRLQLLRADLLEEGSFDIAVQGCEGVFHTASPVIGPKFDSKAEILDPAIQGTLNVLRSCKKSPTLRRVVLTSSSSAARIRDDIDHGTQLDESSWSSLELCERLQLWYPLAKILAEKAAWEFAKENDIDLVTVLPSFIIGPCMPHELSFTASNVLGLLRGESDKFSRHGRMGYIHIDDVACCHILVYEDLTAQGRYLCSSTVLENHELAALVSKRYPGLPIPNRFIDYYGKIPEYTFNTSKLQKMGFKFKGIEEMFDDFIQSLKDQGKNIQV</sequence>
<dbReference type="InterPro" id="IPR050425">
    <property type="entry name" value="NAD(P)_dehydrat-like"/>
</dbReference>
<reference evidence="3 4" key="1">
    <citation type="journal article" date="2017" name="Nature">
        <title>The Apostasia genome and the evolution of orchids.</title>
        <authorList>
            <person name="Zhang G.Q."/>
            <person name="Liu K.W."/>
            <person name="Li Z."/>
            <person name="Lohaus R."/>
            <person name="Hsiao Y.Y."/>
            <person name="Niu S.C."/>
            <person name="Wang J.Y."/>
            <person name="Lin Y.C."/>
            <person name="Xu Q."/>
            <person name="Chen L.J."/>
            <person name="Yoshida K."/>
            <person name="Fujiwara S."/>
            <person name="Wang Z.W."/>
            <person name="Zhang Y.Q."/>
            <person name="Mitsuda N."/>
            <person name="Wang M."/>
            <person name="Liu G.H."/>
            <person name="Pecoraro L."/>
            <person name="Huang H.X."/>
            <person name="Xiao X.J."/>
            <person name="Lin M."/>
            <person name="Wu X.Y."/>
            <person name="Wu W.L."/>
            <person name="Chen Y.Y."/>
            <person name="Chang S.B."/>
            <person name="Sakamoto S."/>
            <person name="Ohme-Takagi M."/>
            <person name="Yagi M."/>
            <person name="Zeng S.J."/>
            <person name="Shen C.Y."/>
            <person name="Yeh C.M."/>
            <person name="Luo Y.B."/>
            <person name="Tsai W.C."/>
            <person name="Van de Peer Y."/>
            <person name="Liu Z.J."/>
        </authorList>
    </citation>
    <scope>NUCLEOTIDE SEQUENCE [LARGE SCALE GENOMIC DNA]</scope>
    <source>
        <strain evidence="4">cv. Shenzhen</strain>
        <tissue evidence="3">Stem</tissue>
    </source>
</reference>
<dbReference type="CDD" id="cd08958">
    <property type="entry name" value="FR_SDR_e"/>
    <property type="match status" value="1"/>
</dbReference>
<dbReference type="Proteomes" id="UP000236161">
    <property type="component" value="Unassembled WGS sequence"/>
</dbReference>
<dbReference type="PANTHER" id="PTHR10366:SF821">
    <property type="entry name" value="TETRAKETIDE ALPHA-PYRONE REDUCTASE 1"/>
    <property type="match status" value="1"/>
</dbReference>
<evidence type="ECO:0000259" key="2">
    <source>
        <dbReference type="Pfam" id="PF01370"/>
    </source>
</evidence>
<dbReference type="GO" id="GO:0047890">
    <property type="term" value="F:flavanone 4-reductase activity"/>
    <property type="evidence" value="ECO:0007669"/>
    <property type="project" value="UniProtKB-EC"/>
</dbReference>
<dbReference type="Gene3D" id="3.40.50.720">
    <property type="entry name" value="NAD(P)-binding Rossmann-like Domain"/>
    <property type="match status" value="1"/>
</dbReference>
<accession>A0A2I0A6C5</accession>
<evidence type="ECO:0000313" key="3">
    <source>
        <dbReference type="EMBL" id="PKA51097.1"/>
    </source>
</evidence>
<dbReference type="STRING" id="1088818.A0A2I0A6C5"/>
<dbReference type="InterPro" id="IPR001509">
    <property type="entry name" value="Epimerase_deHydtase"/>
</dbReference>
<protein>
    <submittedName>
        <fullName evidence="3">Tetraketide alpha-pyrone reductase 1</fullName>
        <ecNumber evidence="3">1.1.1.219</ecNumber>
        <ecNumber evidence="3">1.1.1.234</ecNumber>
    </submittedName>
</protein>
<gene>
    <name evidence="3" type="primary">TKPR1</name>
    <name evidence="3" type="ORF">AXF42_Ash010537</name>
</gene>
<dbReference type="PANTHER" id="PTHR10366">
    <property type="entry name" value="NAD DEPENDENT EPIMERASE/DEHYDRATASE"/>
    <property type="match status" value="1"/>
</dbReference>
<keyword evidence="4" id="KW-1185">Reference proteome</keyword>
<dbReference type="FunFam" id="3.40.50.720:FF:000085">
    <property type="entry name" value="Dihydroflavonol reductase"/>
    <property type="match status" value="1"/>
</dbReference>
<dbReference type="Pfam" id="PF01370">
    <property type="entry name" value="Epimerase"/>
    <property type="match status" value="1"/>
</dbReference>
<feature type="domain" description="NAD-dependent epimerase/dehydratase" evidence="2">
    <location>
        <begin position="7"/>
        <end position="243"/>
    </location>
</feature>
<dbReference type="EMBL" id="KZ452014">
    <property type="protein sequence ID" value="PKA51097.1"/>
    <property type="molecule type" value="Genomic_DNA"/>
</dbReference>
<organism evidence="3 4">
    <name type="scientific">Apostasia shenzhenica</name>
    <dbReference type="NCBI Taxonomy" id="1088818"/>
    <lineage>
        <taxon>Eukaryota</taxon>
        <taxon>Viridiplantae</taxon>
        <taxon>Streptophyta</taxon>
        <taxon>Embryophyta</taxon>
        <taxon>Tracheophyta</taxon>
        <taxon>Spermatophyta</taxon>
        <taxon>Magnoliopsida</taxon>
        <taxon>Liliopsida</taxon>
        <taxon>Asparagales</taxon>
        <taxon>Orchidaceae</taxon>
        <taxon>Apostasioideae</taxon>
        <taxon>Apostasia</taxon>
    </lineage>
</organism>
<keyword evidence="1 3" id="KW-0560">Oxidoreductase</keyword>
<dbReference type="OrthoDB" id="2735536at2759"/>
<dbReference type="EC" id="1.1.1.219" evidence="3"/>
<dbReference type="GO" id="GO:0045552">
    <property type="term" value="F:dihydroflavanol 4-reductase activity"/>
    <property type="evidence" value="ECO:0007669"/>
    <property type="project" value="UniProtKB-EC"/>
</dbReference>
<proteinExistence type="predicted"/>
<dbReference type="InterPro" id="IPR036291">
    <property type="entry name" value="NAD(P)-bd_dom_sf"/>
</dbReference>
<evidence type="ECO:0000256" key="1">
    <source>
        <dbReference type="ARBA" id="ARBA00023002"/>
    </source>
</evidence>
<dbReference type="AlphaFoldDB" id="A0A2I0A6C5"/>
<dbReference type="EC" id="1.1.1.234" evidence="3"/>
<evidence type="ECO:0000313" key="4">
    <source>
        <dbReference type="Proteomes" id="UP000236161"/>
    </source>
</evidence>